<reference evidence="8 9" key="1">
    <citation type="submission" date="2019-08" db="EMBL/GenBank/DDBJ databases">
        <title>Ulvibacter marinistellae sp. nov., isolated from a starfish, Patiria pectinifera.</title>
        <authorList>
            <person name="Kawano K."/>
            <person name="Ushijima N."/>
            <person name="Kihara M."/>
            <person name="Itoh H."/>
        </authorList>
    </citation>
    <scope>NUCLEOTIDE SEQUENCE [LARGE SCALE GENOMIC DNA]</scope>
    <source>
        <strain evidence="8 9">KK4</strain>
    </source>
</reference>
<gene>
    <name evidence="8" type="ORF">ULMS_09520</name>
</gene>
<dbReference type="PANTHER" id="PTHR30026">
    <property type="entry name" value="OUTER MEMBRANE PROTEIN TOLC"/>
    <property type="match status" value="1"/>
</dbReference>
<comment type="subcellular location">
    <subcellularLocation>
        <location evidence="1">Cell outer membrane</location>
    </subcellularLocation>
</comment>
<evidence type="ECO:0000256" key="5">
    <source>
        <dbReference type="ARBA" id="ARBA00022692"/>
    </source>
</evidence>
<evidence type="ECO:0000256" key="7">
    <source>
        <dbReference type="ARBA" id="ARBA00023237"/>
    </source>
</evidence>
<proteinExistence type="inferred from homology"/>
<dbReference type="GO" id="GO:0015562">
    <property type="term" value="F:efflux transmembrane transporter activity"/>
    <property type="evidence" value="ECO:0007669"/>
    <property type="project" value="InterPro"/>
</dbReference>
<dbReference type="GO" id="GO:1990281">
    <property type="term" value="C:efflux pump complex"/>
    <property type="evidence" value="ECO:0007669"/>
    <property type="project" value="TreeGrafter"/>
</dbReference>
<dbReference type="InterPro" id="IPR051906">
    <property type="entry name" value="TolC-like"/>
</dbReference>
<comment type="caution">
    <text evidence="8">The sequence shown here is derived from an EMBL/GenBank/DDBJ whole genome shotgun (WGS) entry which is preliminary data.</text>
</comment>
<dbReference type="PANTHER" id="PTHR30026:SF20">
    <property type="entry name" value="OUTER MEMBRANE PROTEIN TOLC"/>
    <property type="match status" value="1"/>
</dbReference>
<keyword evidence="9" id="KW-1185">Reference proteome</keyword>
<organism evidence="8 9">
    <name type="scientific">Patiriisocius marinistellae</name>
    <dbReference type="NCBI Taxonomy" id="2494560"/>
    <lineage>
        <taxon>Bacteria</taxon>
        <taxon>Pseudomonadati</taxon>
        <taxon>Bacteroidota</taxon>
        <taxon>Flavobacteriia</taxon>
        <taxon>Flavobacteriales</taxon>
        <taxon>Flavobacteriaceae</taxon>
        <taxon>Patiriisocius</taxon>
    </lineage>
</organism>
<dbReference type="Proteomes" id="UP000326994">
    <property type="component" value="Unassembled WGS sequence"/>
</dbReference>
<keyword evidence="4" id="KW-1134">Transmembrane beta strand</keyword>
<evidence type="ECO:0000256" key="3">
    <source>
        <dbReference type="ARBA" id="ARBA00022448"/>
    </source>
</evidence>
<comment type="similarity">
    <text evidence="2">Belongs to the outer membrane factor (OMF) (TC 1.B.17) family.</text>
</comment>
<dbReference type="Pfam" id="PF02321">
    <property type="entry name" value="OEP"/>
    <property type="match status" value="2"/>
</dbReference>
<accession>A0A5J4FWA1</accession>
<dbReference type="OrthoDB" id="9771205at2"/>
<evidence type="ECO:0000313" key="9">
    <source>
        <dbReference type="Proteomes" id="UP000326994"/>
    </source>
</evidence>
<evidence type="ECO:0000256" key="6">
    <source>
        <dbReference type="ARBA" id="ARBA00023136"/>
    </source>
</evidence>
<keyword evidence="3" id="KW-0813">Transport</keyword>
<dbReference type="GO" id="GO:0009279">
    <property type="term" value="C:cell outer membrane"/>
    <property type="evidence" value="ECO:0007669"/>
    <property type="project" value="UniProtKB-SubCell"/>
</dbReference>
<dbReference type="SUPFAM" id="SSF56954">
    <property type="entry name" value="Outer membrane efflux proteins (OEP)"/>
    <property type="match status" value="1"/>
</dbReference>
<dbReference type="Gene3D" id="1.20.1600.10">
    <property type="entry name" value="Outer membrane efflux proteins (OEP)"/>
    <property type="match status" value="1"/>
</dbReference>
<keyword evidence="6" id="KW-0472">Membrane</keyword>
<keyword evidence="7" id="KW-0998">Cell outer membrane</keyword>
<evidence type="ECO:0000256" key="1">
    <source>
        <dbReference type="ARBA" id="ARBA00004442"/>
    </source>
</evidence>
<protein>
    <submittedName>
        <fullName evidence="8">Membrane protein</fullName>
    </submittedName>
</protein>
<dbReference type="GO" id="GO:0015288">
    <property type="term" value="F:porin activity"/>
    <property type="evidence" value="ECO:0007669"/>
    <property type="project" value="TreeGrafter"/>
</dbReference>
<keyword evidence="5" id="KW-0812">Transmembrane</keyword>
<name>A0A5J4FWA1_9FLAO</name>
<dbReference type="EMBL" id="BKCF01000001">
    <property type="protein sequence ID" value="GEQ85444.1"/>
    <property type="molecule type" value="Genomic_DNA"/>
</dbReference>
<dbReference type="AlphaFoldDB" id="A0A5J4FWA1"/>
<sequence>MKNINIVFIVVIAFFFGNVTAQELDVLTKQEAIAETLQNNFGIQIANNNLDVADNNQNILNSGYLPSLTGNAGATYDLQNQKAVTQDGEIREVNGAETTRYNASVNLNYTLFDGLGRYYDYKALKEEYNLSELQTRETIETSVLQLFSVYYEVARLTENITVLEEVFANTKRRLKRAEYAFEYGQNNKLDVLNAEVDIVTDSINLMNARQLLSNTKRDLNVVANVALERTFAVDTTVIFIPSLVLSEYVNDVENSNVRLLQAEKNKNITELNYKASKSIFLPSLGLTGSYGWNEGNFPSTSFQASSTSTGLSAGLNLSWDLFDGGRGITTVKNSKIAISNQEIFQEQFKKEVKRDIANAQGDYLNRLQIFQLQEKNVSTAANNFERSNERYKLGQISSVELRQAQVNLLNAKTDKNLAKYQAKLAELQVLQLAGQLLNIDF</sequence>
<evidence type="ECO:0000256" key="2">
    <source>
        <dbReference type="ARBA" id="ARBA00007613"/>
    </source>
</evidence>
<evidence type="ECO:0000313" key="8">
    <source>
        <dbReference type="EMBL" id="GEQ85444.1"/>
    </source>
</evidence>
<dbReference type="InterPro" id="IPR003423">
    <property type="entry name" value="OMP_efflux"/>
</dbReference>
<evidence type="ECO:0000256" key="4">
    <source>
        <dbReference type="ARBA" id="ARBA00022452"/>
    </source>
</evidence>
<dbReference type="RefSeq" id="WP_151893363.1">
    <property type="nucleotide sequence ID" value="NZ_BKCF01000001.1"/>
</dbReference>